<evidence type="ECO:0000313" key="3">
    <source>
        <dbReference type="Proteomes" id="UP001177670"/>
    </source>
</evidence>
<feature type="coiled-coil region" evidence="1">
    <location>
        <begin position="80"/>
        <end position="156"/>
    </location>
</feature>
<reference evidence="2" key="1">
    <citation type="submission" date="2021-10" db="EMBL/GenBank/DDBJ databases">
        <title>Melipona bicolor Genome sequencing and assembly.</title>
        <authorList>
            <person name="Araujo N.S."/>
            <person name="Arias M.C."/>
        </authorList>
    </citation>
    <scope>NUCLEOTIDE SEQUENCE</scope>
    <source>
        <strain evidence="2">USP_2M_L1-L4_2017</strain>
        <tissue evidence="2">Whole body</tissue>
    </source>
</reference>
<gene>
    <name evidence="2" type="ORF">K0M31_020433</name>
</gene>
<keyword evidence="1" id="KW-0175">Coiled coil</keyword>
<feature type="coiled-coil region" evidence="1">
    <location>
        <begin position="14"/>
        <end position="41"/>
    </location>
</feature>
<comment type="caution">
    <text evidence="2">The sequence shown here is derived from an EMBL/GenBank/DDBJ whole genome shotgun (WGS) entry which is preliminary data.</text>
</comment>
<evidence type="ECO:0000313" key="2">
    <source>
        <dbReference type="EMBL" id="KAK1129307.1"/>
    </source>
</evidence>
<keyword evidence="3" id="KW-1185">Reference proteome</keyword>
<organism evidence="2 3">
    <name type="scientific">Melipona bicolor</name>
    <dbReference type="NCBI Taxonomy" id="60889"/>
    <lineage>
        <taxon>Eukaryota</taxon>
        <taxon>Metazoa</taxon>
        <taxon>Ecdysozoa</taxon>
        <taxon>Arthropoda</taxon>
        <taxon>Hexapoda</taxon>
        <taxon>Insecta</taxon>
        <taxon>Pterygota</taxon>
        <taxon>Neoptera</taxon>
        <taxon>Endopterygota</taxon>
        <taxon>Hymenoptera</taxon>
        <taxon>Apocrita</taxon>
        <taxon>Aculeata</taxon>
        <taxon>Apoidea</taxon>
        <taxon>Anthophila</taxon>
        <taxon>Apidae</taxon>
        <taxon>Melipona</taxon>
    </lineage>
</organism>
<dbReference type="Proteomes" id="UP001177670">
    <property type="component" value="Unassembled WGS sequence"/>
</dbReference>
<proteinExistence type="predicted"/>
<sequence>MDIRRQLADCTYEKEKYNSSNKELREHVKRIESEKREQSRILEESYQKISGNQYYNINRLLYHVYLYLLYLRSKALEDMKLNIDADRSRLQAQIRDMEKEILQLQKQLHFTQDELQKSHQNNAQAQNDEKELQARLTNETEERERLQLQLHQVKKQVKYEIL</sequence>
<dbReference type="EMBL" id="JAHYIQ010000009">
    <property type="protein sequence ID" value="KAK1129307.1"/>
    <property type="molecule type" value="Genomic_DNA"/>
</dbReference>
<name>A0AA40G213_9HYME</name>
<protein>
    <submittedName>
        <fullName evidence="2">Uncharacterized protein</fullName>
    </submittedName>
</protein>
<dbReference type="AlphaFoldDB" id="A0AA40G213"/>
<evidence type="ECO:0000256" key="1">
    <source>
        <dbReference type="SAM" id="Coils"/>
    </source>
</evidence>
<accession>A0AA40G213</accession>